<dbReference type="AlphaFoldDB" id="A0A2J6PDD2"/>
<dbReference type="Proteomes" id="UP000235672">
    <property type="component" value="Unassembled WGS sequence"/>
</dbReference>
<gene>
    <name evidence="3" type="ORF">NA56DRAFT_587952</name>
</gene>
<sequence>MTCPDIVEKLAGYSKIKMCCQTASEQDIEWVWIDTCCIDKTSSSALQEAINSMFRWYQKATICYAYLSDVPGELNEREREDCFHESQWFSRGWTLQELIAPQEVWFYDQTWTKCGTKISYKRLLSEITGIQQKVLEGTTELSEYSVAQKMCWASRRITTRQEDMAYCLLGIFDINMSLIYGEGGPKAFIRLQEQIMQDSDDQSIFAWESELSPRTTAFGLLANSPALFKKVVRLLL</sequence>
<evidence type="ECO:0000259" key="1">
    <source>
        <dbReference type="Pfam" id="PF06985"/>
    </source>
</evidence>
<dbReference type="InterPro" id="IPR010730">
    <property type="entry name" value="HET"/>
</dbReference>
<dbReference type="EMBL" id="KZ613578">
    <property type="protein sequence ID" value="PMD11994.1"/>
    <property type="molecule type" value="Genomic_DNA"/>
</dbReference>
<dbReference type="STRING" id="1745343.A0A2J6PDD2"/>
<dbReference type="PANTHER" id="PTHR10622">
    <property type="entry name" value="HET DOMAIN-CONTAINING PROTEIN"/>
    <property type="match status" value="1"/>
</dbReference>
<dbReference type="InterPro" id="IPR058525">
    <property type="entry name" value="DUF8212"/>
</dbReference>
<evidence type="ECO:0000259" key="2">
    <source>
        <dbReference type="Pfam" id="PF26640"/>
    </source>
</evidence>
<dbReference type="PANTHER" id="PTHR10622:SF10">
    <property type="entry name" value="HET DOMAIN-CONTAINING PROTEIN"/>
    <property type="match status" value="1"/>
</dbReference>
<feature type="domain" description="DUF8212" evidence="2">
    <location>
        <begin position="186"/>
        <end position="210"/>
    </location>
</feature>
<dbReference type="OrthoDB" id="674604at2759"/>
<accession>A0A2J6PDD2</accession>
<dbReference type="Pfam" id="PF06985">
    <property type="entry name" value="HET"/>
    <property type="match status" value="1"/>
</dbReference>
<name>A0A2J6PDD2_9HELO</name>
<evidence type="ECO:0000313" key="3">
    <source>
        <dbReference type="EMBL" id="PMD11994.1"/>
    </source>
</evidence>
<proteinExistence type="predicted"/>
<feature type="domain" description="Heterokaryon incompatibility" evidence="1">
    <location>
        <begin position="16"/>
        <end position="69"/>
    </location>
</feature>
<evidence type="ECO:0000313" key="4">
    <source>
        <dbReference type="Proteomes" id="UP000235672"/>
    </source>
</evidence>
<organism evidence="3 4">
    <name type="scientific">Hyaloscypha hepaticicola</name>
    <dbReference type="NCBI Taxonomy" id="2082293"/>
    <lineage>
        <taxon>Eukaryota</taxon>
        <taxon>Fungi</taxon>
        <taxon>Dikarya</taxon>
        <taxon>Ascomycota</taxon>
        <taxon>Pezizomycotina</taxon>
        <taxon>Leotiomycetes</taxon>
        <taxon>Helotiales</taxon>
        <taxon>Hyaloscyphaceae</taxon>
        <taxon>Hyaloscypha</taxon>
    </lineage>
</organism>
<dbReference type="Pfam" id="PF26640">
    <property type="entry name" value="DUF8212"/>
    <property type="match status" value="1"/>
</dbReference>
<reference evidence="3 4" key="1">
    <citation type="submission" date="2016-05" db="EMBL/GenBank/DDBJ databases">
        <title>A degradative enzymes factory behind the ericoid mycorrhizal symbiosis.</title>
        <authorList>
            <consortium name="DOE Joint Genome Institute"/>
            <person name="Martino E."/>
            <person name="Morin E."/>
            <person name="Grelet G."/>
            <person name="Kuo A."/>
            <person name="Kohler A."/>
            <person name="Daghino S."/>
            <person name="Barry K."/>
            <person name="Choi C."/>
            <person name="Cichocki N."/>
            <person name="Clum A."/>
            <person name="Copeland A."/>
            <person name="Hainaut M."/>
            <person name="Haridas S."/>
            <person name="Labutti K."/>
            <person name="Lindquist E."/>
            <person name="Lipzen A."/>
            <person name="Khouja H.-R."/>
            <person name="Murat C."/>
            <person name="Ohm R."/>
            <person name="Olson A."/>
            <person name="Spatafora J."/>
            <person name="Veneault-Fourrey C."/>
            <person name="Henrissat B."/>
            <person name="Grigoriev I."/>
            <person name="Martin F."/>
            <person name="Perotto S."/>
        </authorList>
    </citation>
    <scope>NUCLEOTIDE SEQUENCE [LARGE SCALE GENOMIC DNA]</scope>
    <source>
        <strain evidence="3 4">UAMH 7357</strain>
    </source>
</reference>
<keyword evidence="4" id="KW-1185">Reference proteome</keyword>
<protein>
    <submittedName>
        <fullName evidence="3">Uncharacterized protein</fullName>
    </submittedName>
</protein>